<dbReference type="Gene3D" id="2.30.30.240">
    <property type="entry name" value="PRC-barrel domain"/>
    <property type="match status" value="1"/>
</dbReference>
<dbReference type="Pfam" id="PF05239">
    <property type="entry name" value="PRC"/>
    <property type="match status" value="1"/>
</dbReference>
<evidence type="ECO:0000256" key="2">
    <source>
        <dbReference type="SAM" id="SignalP"/>
    </source>
</evidence>
<feature type="domain" description="PRC-barrel" evidence="3">
    <location>
        <begin position="45"/>
        <end position="119"/>
    </location>
</feature>
<feature type="chain" id="PRO_5017378843" evidence="2">
    <location>
        <begin position="21"/>
        <end position="195"/>
    </location>
</feature>
<dbReference type="InterPro" id="IPR027275">
    <property type="entry name" value="PRC-brl_dom"/>
</dbReference>
<feature type="signal peptide" evidence="2">
    <location>
        <begin position="1"/>
        <end position="20"/>
    </location>
</feature>
<evidence type="ECO:0000259" key="3">
    <source>
        <dbReference type="Pfam" id="PF05239"/>
    </source>
</evidence>
<dbReference type="SUPFAM" id="SSF50346">
    <property type="entry name" value="PRC-barrel domain"/>
    <property type="match status" value="1"/>
</dbReference>
<evidence type="ECO:0000313" key="5">
    <source>
        <dbReference type="Proteomes" id="UP000265955"/>
    </source>
</evidence>
<feature type="compositionally biased region" description="Low complexity" evidence="1">
    <location>
        <begin position="163"/>
        <end position="181"/>
    </location>
</feature>
<dbReference type="PANTHER" id="PTHR36505">
    <property type="entry name" value="BLR1072 PROTEIN"/>
    <property type="match status" value="1"/>
</dbReference>
<dbReference type="OrthoDB" id="9154722at2"/>
<dbReference type="AlphaFoldDB" id="A0A3A3FSB1"/>
<dbReference type="RefSeq" id="WP_119769052.1">
    <property type="nucleotide sequence ID" value="NZ_QYUO01000001.1"/>
</dbReference>
<reference evidence="5" key="1">
    <citation type="submission" date="2018-09" db="EMBL/GenBank/DDBJ databases">
        <authorList>
            <person name="Zhu H."/>
        </authorList>
    </citation>
    <scope>NUCLEOTIDE SEQUENCE [LARGE SCALE GENOMIC DNA]</scope>
    <source>
        <strain evidence="5">K1R23-30</strain>
    </source>
</reference>
<dbReference type="InterPro" id="IPR011033">
    <property type="entry name" value="PRC_barrel-like_sf"/>
</dbReference>
<keyword evidence="2" id="KW-0732">Signal</keyword>
<protein>
    <submittedName>
        <fullName evidence="4">PRC-barrel domain containing protein</fullName>
    </submittedName>
</protein>
<organism evidence="4 5">
    <name type="scientific">Noviherbaspirillum saxi</name>
    <dbReference type="NCBI Taxonomy" id="2320863"/>
    <lineage>
        <taxon>Bacteria</taxon>
        <taxon>Pseudomonadati</taxon>
        <taxon>Pseudomonadota</taxon>
        <taxon>Betaproteobacteria</taxon>
        <taxon>Burkholderiales</taxon>
        <taxon>Oxalobacteraceae</taxon>
        <taxon>Noviherbaspirillum</taxon>
    </lineage>
</organism>
<evidence type="ECO:0000313" key="4">
    <source>
        <dbReference type="EMBL" id="RJF99107.1"/>
    </source>
</evidence>
<sequence>MKSSISAFALAALLPLAAQAAPASSDANPPATTRTAKSAEYNQLYRGSKIIGTSVRDPKDKKVGTIQDLILDSGRGEIAYAVISFGGVMGVGRKFHAVPWQALEPNDDNRHYVLHADRETITQAPGFDKARWPDMTDEKWSAEIDRYWSRMVGRGTFGTNKLTSGATNPAPSSATTAPPAGTGTGPRSDMQNSGR</sequence>
<dbReference type="EMBL" id="QYUO01000001">
    <property type="protein sequence ID" value="RJF99107.1"/>
    <property type="molecule type" value="Genomic_DNA"/>
</dbReference>
<dbReference type="PANTHER" id="PTHR36505:SF1">
    <property type="entry name" value="BLR1072 PROTEIN"/>
    <property type="match status" value="1"/>
</dbReference>
<comment type="caution">
    <text evidence="4">The sequence shown here is derived from an EMBL/GenBank/DDBJ whole genome shotgun (WGS) entry which is preliminary data.</text>
</comment>
<proteinExistence type="predicted"/>
<accession>A0A3A3FSB1</accession>
<keyword evidence="5" id="KW-1185">Reference proteome</keyword>
<feature type="region of interest" description="Disordered" evidence="1">
    <location>
        <begin position="158"/>
        <end position="195"/>
    </location>
</feature>
<evidence type="ECO:0000256" key="1">
    <source>
        <dbReference type="SAM" id="MobiDB-lite"/>
    </source>
</evidence>
<name>A0A3A3FSB1_9BURK</name>
<dbReference type="Proteomes" id="UP000265955">
    <property type="component" value="Unassembled WGS sequence"/>
</dbReference>
<gene>
    <name evidence="4" type="ORF">D3871_11735</name>
</gene>